<evidence type="ECO:0000259" key="2">
    <source>
        <dbReference type="PROSITE" id="PS50086"/>
    </source>
</evidence>
<evidence type="ECO:0000256" key="1">
    <source>
        <dbReference type="ARBA" id="ARBA00022468"/>
    </source>
</evidence>
<proteinExistence type="predicted"/>
<organism evidence="3 4">
    <name type="scientific">Nematostella vectensis</name>
    <name type="common">Starlet sea anemone</name>
    <dbReference type="NCBI Taxonomy" id="45351"/>
    <lineage>
        <taxon>Eukaryota</taxon>
        <taxon>Metazoa</taxon>
        <taxon>Cnidaria</taxon>
        <taxon>Anthozoa</taxon>
        <taxon>Hexacorallia</taxon>
        <taxon>Actiniaria</taxon>
        <taxon>Edwardsiidae</taxon>
        <taxon>Nematostella</taxon>
    </lineage>
</organism>
<dbReference type="AlphaFoldDB" id="A7SMF5"/>
<evidence type="ECO:0000313" key="4">
    <source>
        <dbReference type="Proteomes" id="UP000001593"/>
    </source>
</evidence>
<dbReference type="InParanoid" id="A7SMF5"/>
<sequence>RTGPLEKQEWTKMMDQDGRIINESGLRKAVFKGGVSSQLRKEVWRFLYGLYPFSSTQRERQVILAENYTKYNAQKNRWKQEIDAYQNIMGEPGGMAVNPKPLYIRECEELCKLKHDPEEKESQRADAFGSIHDNQRVFLDLTAKVNASRQVIDIEKLNKSIRSIDKDVPRTDRAHPFFKGQGNPNLIVLRDILITYAAYHQDVGYAQGMNDILSRFLVVLVAEDEAYSCFANYMEHVKGDFLDSTMMNKIELVGKLLKQMDRQLEQHFTSNDMGDLLFVHRWLVLGFKREFCFEEALKLFEILSSQHLELSSIEADRERYKQRSRNREK</sequence>
<dbReference type="PROSITE" id="PS50086">
    <property type="entry name" value="TBC_RABGAP"/>
    <property type="match status" value="1"/>
</dbReference>
<dbReference type="Proteomes" id="UP000001593">
    <property type="component" value="Unassembled WGS sequence"/>
</dbReference>
<dbReference type="SUPFAM" id="SSF47923">
    <property type="entry name" value="Ypt/Rab-GAP domain of gyp1p"/>
    <property type="match status" value="1"/>
</dbReference>
<dbReference type="OMA" id="VYAWVDN"/>
<dbReference type="PhylomeDB" id="A7SMF5"/>
<dbReference type="KEGG" id="nve:5506503"/>
<dbReference type="FunFam" id="1.10.472.80:FF:000182">
    <property type="match status" value="1"/>
</dbReference>
<dbReference type="InterPro" id="IPR000195">
    <property type="entry name" value="Rab-GAP-TBC_dom"/>
</dbReference>
<dbReference type="InterPro" id="IPR035969">
    <property type="entry name" value="Rab-GAP_TBC_sf"/>
</dbReference>
<dbReference type="HOGENOM" id="CLU_004457_3_0_1"/>
<keyword evidence="4" id="KW-1185">Reference proteome</keyword>
<dbReference type="PANTHER" id="PTHR22957">
    <property type="entry name" value="TBC1 DOMAIN FAMILY MEMBER GTPASE-ACTIVATING PROTEIN"/>
    <property type="match status" value="1"/>
</dbReference>
<dbReference type="OrthoDB" id="10264062at2759"/>
<dbReference type="EMBL" id="DS469708">
    <property type="protein sequence ID" value="EDO35100.1"/>
    <property type="molecule type" value="Genomic_DNA"/>
</dbReference>
<keyword evidence="1" id="KW-0343">GTPase activation</keyword>
<dbReference type="GO" id="GO:0005096">
    <property type="term" value="F:GTPase activator activity"/>
    <property type="evidence" value="ECO:0000318"/>
    <property type="project" value="GO_Central"/>
</dbReference>
<gene>
    <name evidence="3" type="ORF">NEMVEDRAFT_v1g123677</name>
</gene>
<accession>A7SMF5</accession>
<dbReference type="SMART" id="SM00164">
    <property type="entry name" value="TBC"/>
    <property type="match status" value="1"/>
</dbReference>
<feature type="domain" description="Rab-GAP TBC" evidence="2">
    <location>
        <begin position="34"/>
        <end position="307"/>
    </location>
</feature>
<dbReference type="STRING" id="45351.A7SMF5"/>
<protein>
    <recommendedName>
        <fullName evidence="2">Rab-GAP TBC domain-containing protein</fullName>
    </recommendedName>
</protein>
<dbReference type="Gene3D" id="1.10.8.270">
    <property type="entry name" value="putative rabgap domain of human tbc1 domain family member 14 like domains"/>
    <property type="match status" value="1"/>
</dbReference>
<dbReference type="PANTHER" id="PTHR22957:SF466">
    <property type="entry name" value="SI:DKEY-238D18.4"/>
    <property type="match status" value="1"/>
</dbReference>
<reference evidence="3 4" key="1">
    <citation type="journal article" date="2007" name="Science">
        <title>Sea anemone genome reveals ancestral eumetazoan gene repertoire and genomic organization.</title>
        <authorList>
            <person name="Putnam N.H."/>
            <person name="Srivastava M."/>
            <person name="Hellsten U."/>
            <person name="Dirks B."/>
            <person name="Chapman J."/>
            <person name="Salamov A."/>
            <person name="Terry A."/>
            <person name="Shapiro H."/>
            <person name="Lindquist E."/>
            <person name="Kapitonov V.V."/>
            <person name="Jurka J."/>
            <person name="Genikhovich G."/>
            <person name="Grigoriev I.V."/>
            <person name="Lucas S.M."/>
            <person name="Steele R.E."/>
            <person name="Finnerty J.R."/>
            <person name="Technau U."/>
            <person name="Martindale M.Q."/>
            <person name="Rokhsar D.S."/>
        </authorList>
    </citation>
    <scope>NUCLEOTIDE SEQUENCE [LARGE SCALE GENOMIC DNA]</scope>
    <source>
        <strain evidence="4">CH2 X CH6</strain>
    </source>
</reference>
<evidence type="ECO:0000313" key="3">
    <source>
        <dbReference type="EMBL" id="EDO35100.1"/>
    </source>
</evidence>
<name>A7SMF5_NEMVE</name>
<feature type="non-terminal residue" evidence="3">
    <location>
        <position position="1"/>
    </location>
</feature>
<dbReference type="Pfam" id="PF00566">
    <property type="entry name" value="RabGAP-TBC"/>
    <property type="match status" value="1"/>
</dbReference>
<dbReference type="Gene3D" id="1.10.472.80">
    <property type="entry name" value="Ypt/Rab-GAP domain of gyp1p, domain 3"/>
    <property type="match status" value="1"/>
</dbReference>
<dbReference type="eggNOG" id="KOG2197">
    <property type="taxonomic scope" value="Eukaryota"/>
</dbReference>
<feature type="non-terminal residue" evidence="3">
    <location>
        <position position="329"/>
    </location>
</feature>